<feature type="transmembrane region" description="Helical" evidence="1">
    <location>
        <begin position="302"/>
        <end position="324"/>
    </location>
</feature>
<feature type="transmembrane region" description="Helical" evidence="1">
    <location>
        <begin position="370"/>
        <end position="391"/>
    </location>
</feature>
<reference evidence="3 4" key="1">
    <citation type="submission" date="2019-11" db="EMBL/GenBank/DDBJ databases">
        <title>Type strains purchased from KCTC, JCM and DSMZ.</title>
        <authorList>
            <person name="Lu H."/>
        </authorList>
    </citation>
    <scope>NUCLEOTIDE SEQUENCE [LARGE SCALE GENOMIC DNA]</scope>
    <source>
        <strain evidence="3 4">DSM 103461</strain>
    </source>
</reference>
<organism evidence="3 4">
    <name type="scientific">Pseudoduganella danionis</name>
    <dbReference type="NCBI Taxonomy" id="1890295"/>
    <lineage>
        <taxon>Bacteria</taxon>
        <taxon>Pseudomonadati</taxon>
        <taxon>Pseudomonadota</taxon>
        <taxon>Betaproteobacteria</taxon>
        <taxon>Burkholderiales</taxon>
        <taxon>Oxalobacteraceae</taxon>
        <taxon>Telluria group</taxon>
        <taxon>Pseudoduganella</taxon>
    </lineage>
</organism>
<feature type="transmembrane region" description="Helical" evidence="1">
    <location>
        <begin position="331"/>
        <end position="350"/>
    </location>
</feature>
<dbReference type="InterPro" id="IPR032176">
    <property type="entry name" value="DUF5009"/>
</dbReference>
<evidence type="ECO:0000259" key="2">
    <source>
        <dbReference type="Pfam" id="PF16401"/>
    </source>
</evidence>
<feature type="domain" description="DUF5009" evidence="2">
    <location>
        <begin position="20"/>
        <end position="87"/>
    </location>
</feature>
<sequence length="401" mass="43813">MRAHTLDGADAGAGSTARLLSLDAFRGFVILTMIWVNYLGGMPAIPYWLEHAGPRADGITLPDLVFPGFLFIAGMAIPLALRRAIGQVTPALLGRLCWRAVSLMVAGVVLANAYRYSAQALLPRAWYMTLFYLAMLLLWRQGGARWQAWLGGALMLVLLLLFRGQPDADFPSVYLTHGWWGILGMIGWAYLVCSLLYLATGGNPMALTGALAGLLVLYMGATAGAVTFPAALNALVNVPQLLGSTSANMLAGVLATLLLTQADNTPWQRVRALTWLALAMFVAGLLLRPYHGINKIYATESYTLVCAGLILALYIVFHVLIDLLQWRRWCVFLLPAGANALFAYIAPDLWEQAMAVLHMPRWWWPYLQQGGHAGLLNAAVLALAMMGWTALANRAGWRLKF</sequence>
<feature type="transmembrane region" description="Helical" evidence="1">
    <location>
        <begin position="272"/>
        <end position="290"/>
    </location>
</feature>
<feature type="transmembrane region" description="Helical" evidence="1">
    <location>
        <begin position="241"/>
        <end position="260"/>
    </location>
</feature>
<evidence type="ECO:0000313" key="3">
    <source>
        <dbReference type="EMBL" id="MTW33260.1"/>
    </source>
</evidence>
<feature type="transmembrane region" description="Helical" evidence="1">
    <location>
        <begin position="211"/>
        <end position="235"/>
    </location>
</feature>
<protein>
    <submittedName>
        <fullName evidence="3">DUF5009 domain-containing protein</fullName>
    </submittedName>
</protein>
<evidence type="ECO:0000313" key="4">
    <source>
        <dbReference type="Proteomes" id="UP000735592"/>
    </source>
</evidence>
<feature type="transmembrane region" description="Helical" evidence="1">
    <location>
        <begin position="64"/>
        <end position="84"/>
    </location>
</feature>
<dbReference type="PANTHER" id="PTHR31061">
    <property type="entry name" value="LD22376P"/>
    <property type="match status" value="1"/>
</dbReference>
<name>A0ABW9SNR7_9BURK</name>
<proteinExistence type="predicted"/>
<keyword evidence="4" id="KW-1185">Reference proteome</keyword>
<dbReference type="EMBL" id="WNKW01000002">
    <property type="protein sequence ID" value="MTW33260.1"/>
    <property type="molecule type" value="Genomic_DNA"/>
</dbReference>
<dbReference type="RefSeq" id="WP_155434614.1">
    <property type="nucleotide sequence ID" value="NZ_JBHLXK010000004.1"/>
</dbReference>
<feature type="transmembrane region" description="Helical" evidence="1">
    <location>
        <begin position="177"/>
        <end position="199"/>
    </location>
</feature>
<dbReference type="PANTHER" id="PTHR31061:SF24">
    <property type="entry name" value="LD22376P"/>
    <property type="match status" value="1"/>
</dbReference>
<keyword evidence="1" id="KW-0472">Membrane</keyword>
<evidence type="ECO:0000256" key="1">
    <source>
        <dbReference type="SAM" id="Phobius"/>
    </source>
</evidence>
<keyword evidence="1" id="KW-1133">Transmembrane helix</keyword>
<accession>A0ABW9SNR7</accession>
<feature type="transmembrane region" description="Helical" evidence="1">
    <location>
        <begin position="120"/>
        <end position="139"/>
    </location>
</feature>
<comment type="caution">
    <text evidence="3">The sequence shown here is derived from an EMBL/GenBank/DDBJ whole genome shotgun (WGS) entry which is preliminary data.</text>
</comment>
<dbReference type="Proteomes" id="UP000735592">
    <property type="component" value="Unassembled WGS sequence"/>
</dbReference>
<dbReference type="Pfam" id="PF16401">
    <property type="entry name" value="DUF5009"/>
    <property type="match status" value="1"/>
</dbReference>
<feature type="transmembrane region" description="Helical" evidence="1">
    <location>
        <begin position="146"/>
        <end position="165"/>
    </location>
</feature>
<feature type="transmembrane region" description="Helical" evidence="1">
    <location>
        <begin position="96"/>
        <end position="114"/>
    </location>
</feature>
<gene>
    <name evidence="3" type="ORF">GM655_10520</name>
</gene>
<keyword evidence="1" id="KW-0812">Transmembrane</keyword>
<feature type="transmembrane region" description="Helical" evidence="1">
    <location>
        <begin position="28"/>
        <end position="49"/>
    </location>
</feature>